<dbReference type="AlphaFoldDB" id="A0A8J8B5K2"/>
<feature type="transmembrane region" description="Helical" evidence="6">
    <location>
        <begin position="264"/>
        <end position="290"/>
    </location>
</feature>
<evidence type="ECO:0000256" key="3">
    <source>
        <dbReference type="ARBA" id="ARBA00022692"/>
    </source>
</evidence>
<feature type="transmembrane region" description="Helical" evidence="6">
    <location>
        <begin position="71"/>
        <end position="90"/>
    </location>
</feature>
<organism evidence="9 10">
    <name type="scientific">Thetidibacter halocola</name>
    <dbReference type="NCBI Taxonomy" id="2827239"/>
    <lineage>
        <taxon>Bacteria</taxon>
        <taxon>Pseudomonadati</taxon>
        <taxon>Pseudomonadota</taxon>
        <taxon>Alphaproteobacteria</taxon>
        <taxon>Rhodobacterales</taxon>
        <taxon>Roseobacteraceae</taxon>
        <taxon>Thetidibacter</taxon>
    </lineage>
</organism>
<dbReference type="PANTHER" id="PTHR30619:SF1">
    <property type="entry name" value="RECOMBINATION PROTEIN 2"/>
    <property type="match status" value="1"/>
</dbReference>
<evidence type="ECO:0000256" key="5">
    <source>
        <dbReference type="ARBA" id="ARBA00023136"/>
    </source>
</evidence>
<feature type="domain" description="ComEC/Rec2-related protein" evidence="7">
    <location>
        <begin position="241"/>
        <end position="518"/>
    </location>
</feature>
<dbReference type="Pfam" id="PF03772">
    <property type="entry name" value="Competence"/>
    <property type="match status" value="1"/>
</dbReference>
<sequence length="697" mass="72772">MAPAATALIDRAAGLVLGQRGFLFPWAPVCLGVGIGLYFLLRVEPPTWALWLAALAGLAGLVAQARMNAVAGPLVAAVALACLGIGLAGARSHGVAGPVLDFRYYGSIEGRVVGIDRSASDAVRLTLDRVVLERMAPEDTPTRVRVSLHGEQGFAPLEPDAVVILTGHLGPPGGAVEPGGFDFRRHAWFLRLGAVGYTRNPVLLLEEPGGGQAVFAARMALSQYVQKALPGETGAFAAAVTTGDRSGMGQETLDALRDTNLAHLLAISGLHMGLLAGFVFGALRVGLLLVPLVRHHWPVKRLAAAGALVAAFGYLLLSGGNVATERAFVMAAVALTAVMLHRRALSLRAVAMAALIILVLQPEAMLGPGFQMSFAATTALVAVFEQVSGLQRERRLPRWAAPVISLLVSSAVAGFATAPVAMTHFNRMTHYGLIANLVSVPVMGMMVVPAAVVAALLSPLGLDWLALAVMGWGLDWILLVARTVAAWEGAVRPIPAPGPGVLPLMAMGGLILCLWRGRGRLAGMVPAALALALWVGAERPALLIADSGALVGLMTPEGRALSRPRGSGFIAEVWLENDGSRLDQAGAAGLWPGEAEGRVARGRLGSWEVIHLQGKIASRGFAECRADQIVVASEALALSGPCLRFDPDTLGATGAVAVSARPDGLRVVTDRELSGDRLWHRRPAAQDAPLRLAQTGQ</sequence>
<keyword evidence="2" id="KW-1003">Cell membrane</keyword>
<dbReference type="Proteomes" id="UP000681356">
    <property type="component" value="Unassembled WGS sequence"/>
</dbReference>
<dbReference type="EMBL" id="JAGTUU010000001">
    <property type="protein sequence ID" value="MBS0123031.1"/>
    <property type="molecule type" value="Genomic_DNA"/>
</dbReference>
<dbReference type="InterPro" id="IPR025405">
    <property type="entry name" value="DUF4131"/>
</dbReference>
<evidence type="ECO:0000313" key="9">
    <source>
        <dbReference type="EMBL" id="MBS0123031.1"/>
    </source>
</evidence>
<comment type="caution">
    <text evidence="9">The sequence shown here is derived from an EMBL/GenBank/DDBJ whole genome shotgun (WGS) entry which is preliminary data.</text>
</comment>
<accession>A0A8J8B5K2</accession>
<proteinExistence type="predicted"/>
<feature type="transmembrane region" description="Helical" evidence="6">
    <location>
        <begin position="368"/>
        <end position="387"/>
    </location>
</feature>
<keyword evidence="10" id="KW-1185">Reference proteome</keyword>
<comment type="subcellular location">
    <subcellularLocation>
        <location evidence="1">Cell membrane</location>
        <topology evidence="1">Multi-pass membrane protein</topology>
    </subcellularLocation>
</comment>
<dbReference type="InterPro" id="IPR004477">
    <property type="entry name" value="ComEC_N"/>
</dbReference>
<keyword evidence="5 6" id="KW-0472">Membrane</keyword>
<dbReference type="InterPro" id="IPR052159">
    <property type="entry name" value="Competence_DNA_uptake"/>
</dbReference>
<protein>
    <submittedName>
        <fullName evidence="9">ComEC/Rec2 family competence protein</fullName>
    </submittedName>
</protein>
<gene>
    <name evidence="9" type="ORF">KB874_02700</name>
</gene>
<keyword evidence="4 6" id="KW-1133">Transmembrane helix</keyword>
<evidence type="ECO:0000259" key="8">
    <source>
        <dbReference type="Pfam" id="PF13567"/>
    </source>
</evidence>
<feature type="transmembrane region" description="Helical" evidence="6">
    <location>
        <begin position="302"/>
        <end position="324"/>
    </location>
</feature>
<dbReference type="GO" id="GO:0005886">
    <property type="term" value="C:plasma membrane"/>
    <property type="evidence" value="ECO:0007669"/>
    <property type="project" value="UniProtKB-SubCell"/>
</dbReference>
<feature type="transmembrane region" description="Helical" evidence="6">
    <location>
        <begin position="464"/>
        <end position="484"/>
    </location>
</feature>
<dbReference type="Pfam" id="PF13567">
    <property type="entry name" value="DUF4131"/>
    <property type="match status" value="1"/>
</dbReference>
<evidence type="ECO:0000256" key="4">
    <source>
        <dbReference type="ARBA" id="ARBA00022989"/>
    </source>
</evidence>
<dbReference type="RefSeq" id="WP_212534995.1">
    <property type="nucleotide sequence ID" value="NZ_JAGTUU010000001.1"/>
</dbReference>
<feature type="transmembrane region" description="Helical" evidence="6">
    <location>
        <begin position="399"/>
        <end position="421"/>
    </location>
</feature>
<feature type="transmembrane region" description="Helical" evidence="6">
    <location>
        <begin position="48"/>
        <end position="65"/>
    </location>
</feature>
<feature type="transmembrane region" description="Helical" evidence="6">
    <location>
        <begin position="433"/>
        <end position="457"/>
    </location>
</feature>
<evidence type="ECO:0000259" key="7">
    <source>
        <dbReference type="Pfam" id="PF03772"/>
    </source>
</evidence>
<feature type="transmembrane region" description="Helical" evidence="6">
    <location>
        <begin position="496"/>
        <end position="515"/>
    </location>
</feature>
<evidence type="ECO:0000256" key="2">
    <source>
        <dbReference type="ARBA" id="ARBA00022475"/>
    </source>
</evidence>
<dbReference type="NCBIfam" id="TIGR00360">
    <property type="entry name" value="ComEC_N-term"/>
    <property type="match status" value="1"/>
</dbReference>
<evidence type="ECO:0000256" key="6">
    <source>
        <dbReference type="SAM" id="Phobius"/>
    </source>
</evidence>
<name>A0A8J8B5K2_9RHOB</name>
<feature type="domain" description="DUF4131" evidence="8">
    <location>
        <begin position="45"/>
        <end position="200"/>
    </location>
</feature>
<dbReference type="PANTHER" id="PTHR30619">
    <property type="entry name" value="DNA INTERNALIZATION/COMPETENCE PROTEIN COMEC/REC2"/>
    <property type="match status" value="1"/>
</dbReference>
<feature type="transmembrane region" description="Helical" evidence="6">
    <location>
        <begin position="23"/>
        <end position="41"/>
    </location>
</feature>
<feature type="transmembrane region" description="Helical" evidence="6">
    <location>
        <begin position="345"/>
        <end position="362"/>
    </location>
</feature>
<keyword evidence="3 6" id="KW-0812">Transmembrane</keyword>
<evidence type="ECO:0000256" key="1">
    <source>
        <dbReference type="ARBA" id="ARBA00004651"/>
    </source>
</evidence>
<reference evidence="9" key="1">
    <citation type="submission" date="2021-04" db="EMBL/GenBank/DDBJ databases">
        <authorList>
            <person name="Yoon J."/>
        </authorList>
    </citation>
    <scope>NUCLEOTIDE SEQUENCE</scope>
    <source>
        <strain evidence="9">KMU-90</strain>
    </source>
</reference>
<evidence type="ECO:0000313" key="10">
    <source>
        <dbReference type="Proteomes" id="UP000681356"/>
    </source>
</evidence>